<accession>A0A4R3JW09</accession>
<comment type="caution">
    <text evidence="1">The sequence shown here is derived from an EMBL/GenBank/DDBJ whole genome shotgun (WGS) entry which is preliminary data.</text>
</comment>
<dbReference type="NCBIfam" id="TIGR01175">
    <property type="entry name" value="pilM"/>
    <property type="match status" value="1"/>
</dbReference>
<proteinExistence type="predicted"/>
<keyword evidence="2" id="KW-1185">Reference proteome</keyword>
<dbReference type="Gene3D" id="3.30.1490.300">
    <property type="match status" value="1"/>
</dbReference>
<name>A0A4R3JW09_9PROT</name>
<protein>
    <submittedName>
        <fullName evidence="1">Type IV pilus assembly protein PilM</fullName>
    </submittedName>
</protein>
<dbReference type="PANTHER" id="PTHR32432:SF3">
    <property type="entry name" value="ETHANOLAMINE UTILIZATION PROTEIN EUTJ"/>
    <property type="match status" value="1"/>
</dbReference>
<reference evidence="1 2" key="1">
    <citation type="submission" date="2019-03" db="EMBL/GenBank/DDBJ databases">
        <title>Genomic Encyclopedia of Type Strains, Phase IV (KMG-IV): sequencing the most valuable type-strain genomes for metagenomic binning, comparative biology and taxonomic classification.</title>
        <authorList>
            <person name="Goeker M."/>
        </authorList>
    </citation>
    <scope>NUCLEOTIDE SEQUENCE [LARGE SCALE GENOMIC DNA]</scope>
    <source>
        <strain evidence="1 2">DSM 103923</strain>
    </source>
</reference>
<dbReference type="Gene3D" id="3.30.420.40">
    <property type="match status" value="2"/>
</dbReference>
<dbReference type="InterPro" id="IPR050696">
    <property type="entry name" value="FtsA/MreB"/>
</dbReference>
<gene>
    <name evidence="1" type="ORF">EDC61_11237</name>
</gene>
<dbReference type="SUPFAM" id="SSF53067">
    <property type="entry name" value="Actin-like ATPase domain"/>
    <property type="match status" value="2"/>
</dbReference>
<dbReference type="PANTHER" id="PTHR32432">
    <property type="entry name" value="CELL DIVISION PROTEIN FTSA-RELATED"/>
    <property type="match status" value="1"/>
</dbReference>
<dbReference type="Proteomes" id="UP000295135">
    <property type="component" value="Unassembled WGS sequence"/>
</dbReference>
<dbReference type="EMBL" id="SLZY01000012">
    <property type="protein sequence ID" value="TCS71021.1"/>
    <property type="molecule type" value="Genomic_DNA"/>
</dbReference>
<evidence type="ECO:0000313" key="2">
    <source>
        <dbReference type="Proteomes" id="UP000295135"/>
    </source>
</evidence>
<dbReference type="PIRSF" id="PIRSF019169">
    <property type="entry name" value="PilM"/>
    <property type="match status" value="1"/>
</dbReference>
<dbReference type="OrthoDB" id="9773403at2"/>
<sequence length="334" mass="35797">MLELASAGKGAYQVERYAIAALPKDAIADGKINKPEAVEAAMSQAWRSLDSRTRAIAMALPVSAVISKKILVPSQANENETEAQITAEANQMASFPVDEVSLDYQILGPSAKSPTDNEALVVITRRDRVDERVAIAEAVGLTTVIMDVDNFAVLGAYPMMAAQVPGSGKKQTVAIVDMGANFTHINILHSNQPVFQRTHAFGGQILTQDIARRFDVSLEEAEDAKRKGQLPDRYKTEVLPAFLENAAQEVMRSLQMCYAATAYQSVDHILLCGGCALLPGLDAAIRNATQANVIVANPLAQMGLSGKVDAGRLGSDAPMLIVACGLAMRRFDRT</sequence>
<dbReference type="InterPro" id="IPR043129">
    <property type="entry name" value="ATPase_NBD"/>
</dbReference>
<dbReference type="InterPro" id="IPR005883">
    <property type="entry name" value="PilM"/>
</dbReference>
<evidence type="ECO:0000313" key="1">
    <source>
        <dbReference type="EMBL" id="TCS71021.1"/>
    </source>
</evidence>
<organism evidence="1 2">
    <name type="scientific">Sulfuritortus calidifontis</name>
    <dbReference type="NCBI Taxonomy" id="1914471"/>
    <lineage>
        <taxon>Bacteria</taxon>
        <taxon>Pseudomonadati</taxon>
        <taxon>Pseudomonadota</taxon>
        <taxon>Betaproteobacteria</taxon>
        <taxon>Nitrosomonadales</taxon>
        <taxon>Thiobacillaceae</taxon>
        <taxon>Sulfuritortus</taxon>
    </lineage>
</organism>
<dbReference type="CDD" id="cd24049">
    <property type="entry name" value="ASKHA_NBD_PilM"/>
    <property type="match status" value="1"/>
</dbReference>
<dbReference type="Pfam" id="PF11104">
    <property type="entry name" value="PilM_2"/>
    <property type="match status" value="1"/>
</dbReference>
<dbReference type="AlphaFoldDB" id="A0A4R3JW09"/>